<feature type="domain" description="CN hydrolase" evidence="1">
    <location>
        <begin position="17"/>
        <end position="71"/>
    </location>
</feature>
<accession>A0A381EK94</accession>
<reference evidence="2 3" key="1">
    <citation type="submission" date="2018-06" db="EMBL/GenBank/DDBJ databases">
        <authorList>
            <consortium name="Pathogen Informatics"/>
            <person name="Doyle S."/>
        </authorList>
    </citation>
    <scope>NUCLEOTIDE SEQUENCE [LARGE SCALE GENOMIC DNA]</scope>
    <source>
        <strain evidence="2 3">NCTC12264</strain>
    </source>
</reference>
<dbReference type="EMBL" id="UFUZ01000001">
    <property type="protein sequence ID" value="SUX27343.1"/>
    <property type="molecule type" value="Genomic_DNA"/>
</dbReference>
<dbReference type="SUPFAM" id="SSF56317">
    <property type="entry name" value="Carbon-nitrogen hydrolase"/>
    <property type="match status" value="1"/>
</dbReference>
<evidence type="ECO:0000313" key="2">
    <source>
        <dbReference type="EMBL" id="SUX27343.1"/>
    </source>
</evidence>
<name>A0A381EK94_CAMUP</name>
<proteinExistence type="predicted"/>
<sequence>MEDKDLELGLDLNNSKSLTLAPLIELSKIYNAYIIANSIEKSKNKLYDTAYILSKKGVLGKYRKIYLYDNEKKGLIKAKNILFLS</sequence>
<dbReference type="Proteomes" id="UP000254161">
    <property type="component" value="Unassembled WGS sequence"/>
</dbReference>
<dbReference type="AlphaFoldDB" id="A0A381EK94"/>
<dbReference type="InterPro" id="IPR036526">
    <property type="entry name" value="C-N_Hydrolase_sf"/>
</dbReference>
<dbReference type="Gene3D" id="3.60.110.10">
    <property type="entry name" value="Carbon-nitrogen hydrolase"/>
    <property type="match status" value="1"/>
</dbReference>
<organism evidence="2 3">
    <name type="scientific">Campylobacter upsaliensis</name>
    <dbReference type="NCBI Taxonomy" id="28080"/>
    <lineage>
        <taxon>Bacteria</taxon>
        <taxon>Pseudomonadati</taxon>
        <taxon>Campylobacterota</taxon>
        <taxon>Epsilonproteobacteria</taxon>
        <taxon>Campylobacterales</taxon>
        <taxon>Campylobacteraceae</taxon>
        <taxon>Campylobacter</taxon>
    </lineage>
</organism>
<protein>
    <submittedName>
        <fullName evidence="2">Carbon-nitrogen hydrolase</fullName>
    </submittedName>
</protein>
<gene>
    <name evidence="2" type="ORF">NCTC12264_01587</name>
</gene>
<keyword evidence="2" id="KW-0378">Hydrolase</keyword>
<evidence type="ECO:0000259" key="1">
    <source>
        <dbReference type="Pfam" id="PF00795"/>
    </source>
</evidence>
<evidence type="ECO:0000313" key="3">
    <source>
        <dbReference type="Proteomes" id="UP000254161"/>
    </source>
</evidence>
<dbReference type="GO" id="GO:0016787">
    <property type="term" value="F:hydrolase activity"/>
    <property type="evidence" value="ECO:0007669"/>
    <property type="project" value="UniProtKB-KW"/>
</dbReference>
<dbReference type="Pfam" id="PF00795">
    <property type="entry name" value="CN_hydrolase"/>
    <property type="match status" value="1"/>
</dbReference>
<dbReference type="InterPro" id="IPR003010">
    <property type="entry name" value="C-N_Hydrolase"/>
</dbReference>